<gene>
    <name evidence="12" type="ORF">DMN91_000912</name>
</gene>
<keyword evidence="5 9" id="KW-0297">G-protein coupled receptor</keyword>
<sequence>MSIQEEDFLFQEVSSKTLKCNHQTSIGLSRFRRSAPVWSNLTSYDYDNHSLETFFEIEEESLEACTSLYFLLDFFHLYYIPSIILLGLVGNLLSCVVFLKTHLKLRSSSYYLAALATADFGFLISLLLVWLNSTVGWRVFNKDGWCETLVYVSAVCSSLSVWLIVAFTVERFIAVQYPLHRPHMCTVARAKTIILVLAVLALVSHSYSFVTAGVVKGQDGDEVCDLKIEYLETMRIISIIDSIASLIAPLVLIIVMNTMIMRNLLRFGRRFKHESGYTANCPGREKSDINLNQIPLCRSRRILICNIAISHLSANNSAILIKNFNYFFMYLH</sequence>
<proteinExistence type="inferred from homology"/>
<dbReference type="InterPro" id="IPR017452">
    <property type="entry name" value="GPCR_Rhodpsn_7TM"/>
</dbReference>
<evidence type="ECO:0000313" key="13">
    <source>
        <dbReference type="Proteomes" id="UP000279307"/>
    </source>
</evidence>
<reference evidence="12 13" key="1">
    <citation type="journal article" date="2018" name="Genome Res.">
        <title>The genomic architecture and molecular evolution of ant odorant receptors.</title>
        <authorList>
            <person name="McKenzie S.K."/>
            <person name="Kronauer D.J.C."/>
        </authorList>
    </citation>
    <scope>NUCLEOTIDE SEQUENCE [LARGE SCALE GENOMIC DNA]</scope>
    <source>
        <strain evidence="12">Clonal line C1</strain>
    </source>
</reference>
<evidence type="ECO:0000256" key="3">
    <source>
        <dbReference type="ARBA" id="ARBA00022692"/>
    </source>
</evidence>
<dbReference type="PANTHER" id="PTHR24243:SF230">
    <property type="entry name" value="G-PROTEIN COUPLED RECEPTORS FAMILY 1 PROFILE DOMAIN-CONTAINING PROTEIN"/>
    <property type="match status" value="1"/>
</dbReference>
<comment type="subcellular location">
    <subcellularLocation>
        <location evidence="1">Membrane</location>
        <topology evidence="1">Multi-pass membrane protein</topology>
    </subcellularLocation>
</comment>
<dbReference type="PRINTS" id="PR00237">
    <property type="entry name" value="GPCRRHODOPSN"/>
</dbReference>
<feature type="transmembrane region" description="Helical" evidence="10">
    <location>
        <begin position="193"/>
        <end position="215"/>
    </location>
</feature>
<organism evidence="12 13">
    <name type="scientific">Ooceraea biroi</name>
    <name type="common">Clonal raider ant</name>
    <name type="synonym">Cerapachys biroi</name>
    <dbReference type="NCBI Taxonomy" id="2015173"/>
    <lineage>
        <taxon>Eukaryota</taxon>
        <taxon>Metazoa</taxon>
        <taxon>Ecdysozoa</taxon>
        <taxon>Arthropoda</taxon>
        <taxon>Hexapoda</taxon>
        <taxon>Insecta</taxon>
        <taxon>Pterygota</taxon>
        <taxon>Neoptera</taxon>
        <taxon>Endopterygota</taxon>
        <taxon>Hymenoptera</taxon>
        <taxon>Apocrita</taxon>
        <taxon>Aculeata</taxon>
        <taxon>Formicoidea</taxon>
        <taxon>Formicidae</taxon>
        <taxon>Dorylinae</taxon>
        <taxon>Ooceraea</taxon>
    </lineage>
</organism>
<feature type="transmembrane region" description="Helical" evidence="10">
    <location>
        <begin position="111"/>
        <end position="131"/>
    </location>
</feature>
<evidence type="ECO:0000256" key="6">
    <source>
        <dbReference type="ARBA" id="ARBA00023136"/>
    </source>
</evidence>
<comment type="caution">
    <text evidence="12">The sequence shown here is derived from an EMBL/GenBank/DDBJ whole genome shotgun (WGS) entry which is preliminary data.</text>
</comment>
<dbReference type="InterPro" id="IPR000276">
    <property type="entry name" value="GPCR_Rhodpsn"/>
</dbReference>
<dbReference type="Proteomes" id="UP000279307">
    <property type="component" value="Chromosome 1"/>
</dbReference>
<dbReference type="EMBL" id="QOIP01000001">
    <property type="protein sequence ID" value="RLU27113.1"/>
    <property type="molecule type" value="Genomic_DNA"/>
</dbReference>
<dbReference type="Pfam" id="PF00001">
    <property type="entry name" value="7tm_1"/>
    <property type="match status" value="1"/>
</dbReference>
<keyword evidence="4 10" id="KW-1133">Transmembrane helix</keyword>
<name>A0A3L8E3S5_OOCBI</name>
<accession>A0A3L8E3S5</accession>
<comment type="similarity">
    <text evidence="2 9">Belongs to the G-protein coupled receptor 1 family.</text>
</comment>
<dbReference type="AlphaFoldDB" id="A0A3L8E3S5"/>
<evidence type="ECO:0000256" key="7">
    <source>
        <dbReference type="ARBA" id="ARBA00023170"/>
    </source>
</evidence>
<feature type="transmembrane region" description="Helical" evidence="10">
    <location>
        <begin position="77"/>
        <end position="99"/>
    </location>
</feature>
<feature type="transmembrane region" description="Helical" evidence="10">
    <location>
        <begin position="151"/>
        <end position="173"/>
    </location>
</feature>
<dbReference type="SUPFAM" id="SSF81321">
    <property type="entry name" value="Family A G protein-coupled receptor-like"/>
    <property type="match status" value="1"/>
</dbReference>
<evidence type="ECO:0000256" key="8">
    <source>
        <dbReference type="ARBA" id="ARBA00023224"/>
    </source>
</evidence>
<dbReference type="PROSITE" id="PS00237">
    <property type="entry name" value="G_PROTEIN_RECEP_F1_1"/>
    <property type="match status" value="1"/>
</dbReference>
<dbReference type="GO" id="GO:0005886">
    <property type="term" value="C:plasma membrane"/>
    <property type="evidence" value="ECO:0007669"/>
    <property type="project" value="TreeGrafter"/>
</dbReference>
<keyword evidence="3 9" id="KW-0812">Transmembrane</keyword>
<feature type="domain" description="G-protein coupled receptors family 1 profile" evidence="11">
    <location>
        <begin position="90"/>
        <end position="332"/>
    </location>
</feature>
<evidence type="ECO:0000256" key="2">
    <source>
        <dbReference type="ARBA" id="ARBA00010663"/>
    </source>
</evidence>
<dbReference type="PANTHER" id="PTHR24243">
    <property type="entry name" value="G-PROTEIN COUPLED RECEPTOR"/>
    <property type="match status" value="1"/>
</dbReference>
<protein>
    <recommendedName>
        <fullName evidence="11">G-protein coupled receptors family 1 profile domain-containing protein</fullName>
    </recommendedName>
</protein>
<evidence type="ECO:0000256" key="9">
    <source>
        <dbReference type="RuleBase" id="RU000688"/>
    </source>
</evidence>
<evidence type="ECO:0000256" key="5">
    <source>
        <dbReference type="ARBA" id="ARBA00023040"/>
    </source>
</evidence>
<keyword evidence="7 9" id="KW-0675">Receptor</keyword>
<dbReference type="Gene3D" id="1.20.1070.10">
    <property type="entry name" value="Rhodopsin 7-helix transmembrane proteins"/>
    <property type="match status" value="1"/>
</dbReference>
<dbReference type="PROSITE" id="PS50262">
    <property type="entry name" value="G_PROTEIN_RECEP_F1_2"/>
    <property type="match status" value="1"/>
</dbReference>
<keyword evidence="8 9" id="KW-0807">Transducer</keyword>
<evidence type="ECO:0000256" key="1">
    <source>
        <dbReference type="ARBA" id="ARBA00004141"/>
    </source>
</evidence>
<evidence type="ECO:0000259" key="11">
    <source>
        <dbReference type="PROSITE" id="PS50262"/>
    </source>
</evidence>
<evidence type="ECO:0000313" key="12">
    <source>
        <dbReference type="EMBL" id="RLU27113.1"/>
    </source>
</evidence>
<evidence type="ECO:0000256" key="4">
    <source>
        <dbReference type="ARBA" id="ARBA00022989"/>
    </source>
</evidence>
<evidence type="ECO:0000256" key="10">
    <source>
        <dbReference type="SAM" id="Phobius"/>
    </source>
</evidence>
<keyword evidence="6 10" id="KW-0472">Membrane</keyword>
<feature type="transmembrane region" description="Helical" evidence="10">
    <location>
        <begin position="235"/>
        <end position="260"/>
    </location>
</feature>
<dbReference type="GO" id="GO:0004930">
    <property type="term" value="F:G protein-coupled receptor activity"/>
    <property type="evidence" value="ECO:0007669"/>
    <property type="project" value="UniProtKB-KW"/>
</dbReference>
<dbReference type="OrthoDB" id="9990906at2759"/>